<keyword evidence="3" id="KW-1185">Reference proteome</keyword>
<gene>
    <name evidence="2" type="ORF">CAUJ_LOCUS1033</name>
</gene>
<dbReference type="AlphaFoldDB" id="A0A8S1GQE3"/>
<sequence length="76" mass="8444">MEQRFGAKKERRPALPQAVEVYPGDGLPMFGRTRKPCAAGNYYLLSPSNCPIFSTKAASSLFILNFVTLCFYHIVG</sequence>
<evidence type="ECO:0000313" key="2">
    <source>
        <dbReference type="EMBL" id="CAD6185114.1"/>
    </source>
</evidence>
<dbReference type="Proteomes" id="UP000835052">
    <property type="component" value="Unassembled WGS sequence"/>
</dbReference>
<accession>A0A8S1GQE3</accession>
<keyword evidence="1" id="KW-1133">Transmembrane helix</keyword>
<dbReference type="EMBL" id="CAJGYM010000002">
    <property type="protein sequence ID" value="CAD6185114.1"/>
    <property type="molecule type" value="Genomic_DNA"/>
</dbReference>
<reference evidence="2" key="1">
    <citation type="submission" date="2020-10" db="EMBL/GenBank/DDBJ databases">
        <authorList>
            <person name="Kikuchi T."/>
        </authorList>
    </citation>
    <scope>NUCLEOTIDE SEQUENCE</scope>
    <source>
        <strain evidence="2">NKZ352</strain>
    </source>
</reference>
<keyword evidence="1" id="KW-0812">Transmembrane</keyword>
<evidence type="ECO:0000313" key="3">
    <source>
        <dbReference type="Proteomes" id="UP000835052"/>
    </source>
</evidence>
<keyword evidence="1" id="KW-0472">Membrane</keyword>
<protein>
    <submittedName>
        <fullName evidence="2">Uncharacterized protein</fullName>
    </submittedName>
</protein>
<comment type="caution">
    <text evidence="2">The sequence shown here is derived from an EMBL/GenBank/DDBJ whole genome shotgun (WGS) entry which is preliminary data.</text>
</comment>
<name>A0A8S1GQE3_9PELO</name>
<proteinExistence type="predicted"/>
<organism evidence="2 3">
    <name type="scientific">Caenorhabditis auriculariae</name>
    <dbReference type="NCBI Taxonomy" id="2777116"/>
    <lineage>
        <taxon>Eukaryota</taxon>
        <taxon>Metazoa</taxon>
        <taxon>Ecdysozoa</taxon>
        <taxon>Nematoda</taxon>
        <taxon>Chromadorea</taxon>
        <taxon>Rhabditida</taxon>
        <taxon>Rhabditina</taxon>
        <taxon>Rhabditomorpha</taxon>
        <taxon>Rhabditoidea</taxon>
        <taxon>Rhabditidae</taxon>
        <taxon>Peloderinae</taxon>
        <taxon>Caenorhabditis</taxon>
    </lineage>
</organism>
<feature type="transmembrane region" description="Helical" evidence="1">
    <location>
        <begin position="57"/>
        <end position="75"/>
    </location>
</feature>
<evidence type="ECO:0000256" key="1">
    <source>
        <dbReference type="SAM" id="Phobius"/>
    </source>
</evidence>